<dbReference type="SUPFAM" id="SSF53335">
    <property type="entry name" value="S-adenosyl-L-methionine-dependent methyltransferases"/>
    <property type="match status" value="1"/>
</dbReference>
<keyword evidence="2" id="KW-0489">Methyltransferase</keyword>
<name>A0ABV2PSE8_9GAMM</name>
<organism evidence="2 3">
    <name type="scientific">Rhodanobacter soli</name>
    <dbReference type="NCBI Taxonomy" id="590609"/>
    <lineage>
        <taxon>Bacteria</taxon>
        <taxon>Pseudomonadati</taxon>
        <taxon>Pseudomonadota</taxon>
        <taxon>Gammaproteobacteria</taxon>
        <taxon>Lysobacterales</taxon>
        <taxon>Rhodanobacteraceae</taxon>
        <taxon>Rhodanobacter</taxon>
    </lineage>
</organism>
<protein>
    <submittedName>
        <fullName evidence="2">SAM-dependent methyltransferase</fullName>
    </submittedName>
</protein>
<dbReference type="Gene3D" id="3.40.50.150">
    <property type="entry name" value="Vaccinia Virus protein VP39"/>
    <property type="match status" value="1"/>
</dbReference>
<accession>A0ABV2PSE8</accession>
<keyword evidence="1" id="KW-0808">Transferase</keyword>
<dbReference type="GO" id="GO:0008168">
    <property type="term" value="F:methyltransferase activity"/>
    <property type="evidence" value="ECO:0007669"/>
    <property type="project" value="UniProtKB-KW"/>
</dbReference>
<dbReference type="CDD" id="cd02440">
    <property type="entry name" value="AdoMet_MTases"/>
    <property type="match status" value="1"/>
</dbReference>
<keyword evidence="3" id="KW-1185">Reference proteome</keyword>
<dbReference type="Proteomes" id="UP001549251">
    <property type="component" value="Unassembled WGS sequence"/>
</dbReference>
<comment type="caution">
    <text evidence="2">The sequence shown here is derived from an EMBL/GenBank/DDBJ whole genome shotgun (WGS) entry which is preliminary data.</text>
</comment>
<dbReference type="GO" id="GO:0032259">
    <property type="term" value="P:methylation"/>
    <property type="evidence" value="ECO:0007669"/>
    <property type="project" value="UniProtKB-KW"/>
</dbReference>
<reference evidence="2 3" key="1">
    <citation type="submission" date="2024-06" db="EMBL/GenBank/DDBJ databases">
        <title>Sorghum-associated microbial communities from plants grown in Nebraska, USA.</title>
        <authorList>
            <person name="Schachtman D."/>
        </authorList>
    </citation>
    <scope>NUCLEOTIDE SEQUENCE [LARGE SCALE GENOMIC DNA]</scope>
    <source>
        <strain evidence="2 3">1757</strain>
    </source>
</reference>
<evidence type="ECO:0000313" key="2">
    <source>
        <dbReference type="EMBL" id="MET4567951.1"/>
    </source>
</evidence>
<dbReference type="EMBL" id="JBEPSD010000001">
    <property type="protein sequence ID" value="MET4567951.1"/>
    <property type="molecule type" value="Genomic_DNA"/>
</dbReference>
<dbReference type="RefSeq" id="WP_354546810.1">
    <property type="nucleotide sequence ID" value="NZ_JBEPSD010000001.1"/>
</dbReference>
<dbReference type="InterPro" id="IPR029063">
    <property type="entry name" value="SAM-dependent_MTases_sf"/>
</dbReference>
<dbReference type="PANTHER" id="PTHR43861:SF3">
    <property type="entry name" value="PUTATIVE (AFU_ORTHOLOGUE AFUA_2G14390)-RELATED"/>
    <property type="match status" value="1"/>
</dbReference>
<dbReference type="Pfam" id="PF13489">
    <property type="entry name" value="Methyltransf_23"/>
    <property type="match status" value="1"/>
</dbReference>
<gene>
    <name evidence="2" type="ORF">ABIE04_000278</name>
</gene>
<evidence type="ECO:0000256" key="1">
    <source>
        <dbReference type="ARBA" id="ARBA00022679"/>
    </source>
</evidence>
<evidence type="ECO:0000313" key="3">
    <source>
        <dbReference type="Proteomes" id="UP001549251"/>
    </source>
</evidence>
<proteinExistence type="predicted"/>
<sequence>MSDTDYLLENRKAEAAQRFASLSALFDPVTLRQFDACGMADGWRCWEVGAGGPALVRMIAKRVGHAGHVLATDIDASWTKEATSPNVEVRNHDVARDAPPGELFDLVHARLVLVHVPERERAFRNMISALKPGGWLVIEDADPALQPLSCIDAYGPEQELANRIRVGFRALLSNRGADLSFGRKLPRMFRSAGMEDIAAEAYFPITLPECAPLEIATIAMIRNDLLSHGIATDDEIEQHLANVRAGVLDLSQPPMISVRGRKPRYR</sequence>
<dbReference type="PANTHER" id="PTHR43861">
    <property type="entry name" value="TRANS-ACONITATE 2-METHYLTRANSFERASE-RELATED"/>
    <property type="match status" value="1"/>
</dbReference>